<accession>A0A317XV14</accession>
<gene>
    <name evidence="15" type="ORF">BCV70DRAFT_198404</name>
</gene>
<evidence type="ECO:0000256" key="6">
    <source>
        <dbReference type="ARBA" id="ARBA00023117"/>
    </source>
</evidence>
<name>A0A317XV14_9BASI</name>
<keyword evidence="8" id="KW-0804">Transcription</keyword>
<comment type="similarity">
    <text evidence="2">Belongs to the acetyltransferase family. GCN5 subfamily.</text>
</comment>
<evidence type="ECO:0000256" key="8">
    <source>
        <dbReference type="ARBA" id="ARBA00023163"/>
    </source>
</evidence>
<proteinExistence type="inferred from homology"/>
<evidence type="ECO:0000256" key="3">
    <source>
        <dbReference type="ARBA" id="ARBA00013184"/>
    </source>
</evidence>
<dbReference type="EC" id="2.3.1.48" evidence="3"/>
<feature type="domain" description="N-acetyltransferase" evidence="14">
    <location>
        <begin position="365"/>
        <end position="520"/>
    </location>
</feature>
<dbReference type="PANTHER" id="PTHR45750:SF3">
    <property type="entry name" value="HISTONE ACETYLTRANSFERASE"/>
    <property type="match status" value="1"/>
</dbReference>
<dbReference type="SUPFAM" id="SSF47370">
    <property type="entry name" value="Bromodomain"/>
    <property type="match status" value="2"/>
</dbReference>
<dbReference type="InterPro" id="IPR016181">
    <property type="entry name" value="Acyl_CoA_acyltransferase"/>
</dbReference>
<feature type="compositionally biased region" description="Basic and acidic residues" evidence="12">
    <location>
        <begin position="254"/>
        <end position="264"/>
    </location>
</feature>
<dbReference type="Gene3D" id="3.40.630.30">
    <property type="match status" value="1"/>
</dbReference>
<dbReference type="AlphaFoldDB" id="A0A317XV14"/>
<evidence type="ECO:0000256" key="7">
    <source>
        <dbReference type="ARBA" id="ARBA00023159"/>
    </source>
</evidence>
<feature type="compositionally biased region" description="Basic and acidic residues" evidence="12">
    <location>
        <begin position="581"/>
        <end position="594"/>
    </location>
</feature>
<keyword evidence="6 11" id="KW-0103">Bromodomain</keyword>
<dbReference type="Pfam" id="PF00439">
    <property type="entry name" value="Bromodomain"/>
    <property type="match status" value="1"/>
</dbReference>
<dbReference type="PRINTS" id="PR00503">
    <property type="entry name" value="BROMODOMAIN"/>
</dbReference>
<dbReference type="GO" id="GO:0045944">
    <property type="term" value="P:positive regulation of transcription by RNA polymerase II"/>
    <property type="evidence" value="ECO:0007669"/>
    <property type="project" value="TreeGrafter"/>
</dbReference>
<keyword evidence="9" id="KW-0539">Nucleus</keyword>
<keyword evidence="5" id="KW-0805">Transcription regulation</keyword>
<feature type="domain" description="Bromo" evidence="13">
    <location>
        <begin position="643"/>
        <end position="697"/>
    </location>
</feature>
<feature type="region of interest" description="Disordered" evidence="12">
    <location>
        <begin position="577"/>
        <end position="597"/>
    </location>
</feature>
<organism evidence="15 16">
    <name type="scientific">Testicularia cyperi</name>
    <dbReference type="NCBI Taxonomy" id="1882483"/>
    <lineage>
        <taxon>Eukaryota</taxon>
        <taxon>Fungi</taxon>
        <taxon>Dikarya</taxon>
        <taxon>Basidiomycota</taxon>
        <taxon>Ustilaginomycotina</taxon>
        <taxon>Ustilaginomycetes</taxon>
        <taxon>Ustilaginales</taxon>
        <taxon>Anthracoideaceae</taxon>
        <taxon>Testicularia</taxon>
    </lineage>
</organism>
<evidence type="ECO:0000256" key="11">
    <source>
        <dbReference type="PROSITE-ProRule" id="PRU00035"/>
    </source>
</evidence>
<dbReference type="InterPro" id="IPR036427">
    <property type="entry name" value="Bromodomain-like_sf"/>
</dbReference>
<dbReference type="InterPro" id="IPR001487">
    <property type="entry name" value="Bromodomain"/>
</dbReference>
<evidence type="ECO:0000313" key="15">
    <source>
        <dbReference type="EMBL" id="PWZ02125.1"/>
    </source>
</evidence>
<dbReference type="CDD" id="cd04301">
    <property type="entry name" value="NAT_SF"/>
    <property type="match status" value="1"/>
</dbReference>
<evidence type="ECO:0000256" key="5">
    <source>
        <dbReference type="ARBA" id="ARBA00023015"/>
    </source>
</evidence>
<dbReference type="Gene3D" id="1.20.920.10">
    <property type="entry name" value="Bromodomain-like"/>
    <property type="match status" value="1"/>
</dbReference>
<evidence type="ECO:0000256" key="1">
    <source>
        <dbReference type="ARBA" id="ARBA00004123"/>
    </source>
</evidence>
<dbReference type="GO" id="GO:0010484">
    <property type="term" value="F:histone H3 acetyltransferase activity"/>
    <property type="evidence" value="ECO:0007669"/>
    <property type="project" value="TreeGrafter"/>
</dbReference>
<dbReference type="EMBL" id="KZ819189">
    <property type="protein sequence ID" value="PWZ02125.1"/>
    <property type="molecule type" value="Genomic_DNA"/>
</dbReference>
<dbReference type="InterPro" id="IPR037800">
    <property type="entry name" value="GCN5"/>
</dbReference>
<evidence type="ECO:0000313" key="16">
    <source>
        <dbReference type="Proteomes" id="UP000246740"/>
    </source>
</evidence>
<feature type="compositionally biased region" description="Polar residues" evidence="12">
    <location>
        <begin position="301"/>
        <end position="311"/>
    </location>
</feature>
<dbReference type="CDD" id="cd05509">
    <property type="entry name" value="Bromo_gcn5_like"/>
    <property type="match status" value="1"/>
</dbReference>
<comment type="subcellular location">
    <subcellularLocation>
        <location evidence="1">Nucleus</location>
    </subcellularLocation>
</comment>
<feature type="compositionally biased region" description="Polar residues" evidence="12">
    <location>
        <begin position="176"/>
        <end position="189"/>
    </location>
</feature>
<keyword evidence="16" id="KW-1185">Reference proteome</keyword>
<feature type="compositionally biased region" description="Polar residues" evidence="12">
    <location>
        <begin position="214"/>
        <end position="237"/>
    </location>
</feature>
<feature type="region of interest" description="Disordered" evidence="12">
    <location>
        <begin position="146"/>
        <end position="354"/>
    </location>
</feature>
<evidence type="ECO:0000259" key="14">
    <source>
        <dbReference type="PROSITE" id="PS51186"/>
    </source>
</evidence>
<dbReference type="Pfam" id="PF00583">
    <property type="entry name" value="Acetyltransf_1"/>
    <property type="match status" value="1"/>
</dbReference>
<keyword evidence="10" id="KW-0012">Acyltransferase</keyword>
<dbReference type="InterPro" id="IPR000182">
    <property type="entry name" value="GNAT_dom"/>
</dbReference>
<dbReference type="GO" id="GO:0005634">
    <property type="term" value="C:nucleus"/>
    <property type="evidence" value="ECO:0007669"/>
    <property type="project" value="UniProtKB-SubCell"/>
</dbReference>
<dbReference type="PROSITE" id="PS50014">
    <property type="entry name" value="BROMODOMAIN_2"/>
    <property type="match status" value="1"/>
</dbReference>
<dbReference type="SUPFAM" id="SSF55729">
    <property type="entry name" value="Acyl-CoA N-acyltransferases (Nat)"/>
    <property type="match status" value="1"/>
</dbReference>
<dbReference type="PANTHER" id="PTHR45750">
    <property type="entry name" value="GH11602P"/>
    <property type="match status" value="1"/>
</dbReference>
<dbReference type="FunFam" id="3.40.630.30:FF:000004">
    <property type="entry name" value="Histone acetyltransferase KAT2A"/>
    <property type="match status" value="1"/>
</dbReference>
<evidence type="ECO:0000256" key="4">
    <source>
        <dbReference type="ARBA" id="ARBA00022679"/>
    </source>
</evidence>
<sequence length="771" mass="85579">MPLQYPSGARTVQRLSPFQRVIKIARHTHSSASSSGGEPCTGFKPSEYEDVVKFQVTRRSKQEVEDADDDALRSEWAAVSCDRCSQSVDEHASLDTADEEERERRAKVAVRLDELLEDRGKLLDFDYTDDDIVSLRKQMRPVGADGLLDALSPTSQLSPVPDATPSPHPSARGLPNGSSAPLSSTPLLQSLNRKRKLRDSSRSRSRSRDREASVATSSRLSSPEMTVAHSNPGSRQPSAVPETNGHHDTKRRRIAELEVDRDGDANLSTDLSDDSMAAPARDGGAGPEDEAGATEDAKANGASSKNNTTMETGADASAPKIKQEHVAELVEEQQPAPKSAASAAEEGVAPKKERPAVIEERTGLIQFRVVTNDDDHESMILLTGLKNIFQRQLPKMPREYISRLVFDRNHQSVAIVKRGLQVVGGITYRPFKQRKFAEIVFCAITSTEQVKGYGSHLMNHLKDHVKASSPIMHFLTYADNYAIGYFKKQGFTKEINLDRAIWTGYIKDYEGGTLMQCSMVPRVKYLEVQDMLNAQKEMVLAKIRSISRSHVVHTGLEQMRDRDRLIKLKGLIENPDGTVAKPERAAKRDQHTEDNPTATFLVDPSEVPGLAESGWTPEMDELSRRPKRGPHFAVMRHILVELNGHGSAWPFVNPVNGDEVTDYYDVIKNPMDLSTMEAKLENNQYANVDELVKDAQLSKCSRAEGLIGMSLLGKRLLTDLVRFGYFFDICTNTVFDNCRAYNPASSPYAKSATKLEKFLYDTLLPKVQSSL</sequence>
<feature type="compositionally biased region" description="Low complexity" evidence="12">
    <location>
        <begin position="332"/>
        <end position="345"/>
    </location>
</feature>
<protein>
    <recommendedName>
        <fullName evidence="3">histone acetyltransferase</fullName>
        <ecNumber evidence="3">2.3.1.48</ecNumber>
    </recommendedName>
</protein>
<evidence type="ECO:0000256" key="2">
    <source>
        <dbReference type="ARBA" id="ARBA00008607"/>
    </source>
</evidence>
<dbReference type="PROSITE" id="PS51186">
    <property type="entry name" value="GNAT"/>
    <property type="match status" value="1"/>
</dbReference>
<keyword evidence="4" id="KW-0808">Transferase</keyword>
<dbReference type="SMART" id="SM00297">
    <property type="entry name" value="BROMO"/>
    <property type="match status" value="1"/>
</dbReference>
<evidence type="ECO:0000256" key="12">
    <source>
        <dbReference type="SAM" id="MobiDB-lite"/>
    </source>
</evidence>
<evidence type="ECO:0000259" key="13">
    <source>
        <dbReference type="PROSITE" id="PS50014"/>
    </source>
</evidence>
<evidence type="ECO:0000256" key="9">
    <source>
        <dbReference type="ARBA" id="ARBA00023242"/>
    </source>
</evidence>
<keyword evidence="7" id="KW-0010">Activator</keyword>
<dbReference type="STRING" id="1882483.A0A317XV14"/>
<feature type="compositionally biased region" description="Basic and acidic residues" evidence="12">
    <location>
        <begin position="198"/>
        <end position="212"/>
    </location>
</feature>
<reference evidence="15 16" key="1">
    <citation type="journal article" date="2018" name="Mol. Biol. Evol.">
        <title>Broad Genomic Sampling Reveals a Smut Pathogenic Ancestry of the Fungal Clade Ustilaginomycotina.</title>
        <authorList>
            <person name="Kijpornyongpan T."/>
            <person name="Mondo S.J."/>
            <person name="Barry K."/>
            <person name="Sandor L."/>
            <person name="Lee J."/>
            <person name="Lipzen A."/>
            <person name="Pangilinan J."/>
            <person name="LaButti K."/>
            <person name="Hainaut M."/>
            <person name="Henrissat B."/>
            <person name="Grigoriev I.V."/>
            <person name="Spatafora J.W."/>
            <person name="Aime M.C."/>
        </authorList>
    </citation>
    <scope>NUCLEOTIDE SEQUENCE [LARGE SCALE GENOMIC DNA]</scope>
    <source>
        <strain evidence="15 16">MCA 3645</strain>
    </source>
</reference>
<evidence type="ECO:0000256" key="10">
    <source>
        <dbReference type="ARBA" id="ARBA00023315"/>
    </source>
</evidence>
<dbReference type="GO" id="GO:0000123">
    <property type="term" value="C:histone acetyltransferase complex"/>
    <property type="evidence" value="ECO:0007669"/>
    <property type="project" value="TreeGrafter"/>
</dbReference>
<dbReference type="Proteomes" id="UP000246740">
    <property type="component" value="Unassembled WGS sequence"/>
</dbReference>
<dbReference type="OrthoDB" id="1937912at2759"/>
<dbReference type="FunCoup" id="A0A317XV14">
    <property type="interactions" value="39"/>
</dbReference>
<dbReference type="InParanoid" id="A0A317XV14"/>